<dbReference type="InterPro" id="IPR001478">
    <property type="entry name" value="PDZ"/>
</dbReference>
<dbReference type="Proteomes" id="UP000054387">
    <property type="component" value="Unassembled WGS sequence"/>
</dbReference>
<dbReference type="Pfam" id="PF17820">
    <property type="entry name" value="PDZ_6"/>
    <property type="match status" value="1"/>
</dbReference>
<comment type="subcellular location">
    <subcellularLocation>
        <location evidence="1">Endomembrane system</location>
        <topology evidence="1">Multi-pass membrane protein</topology>
    </subcellularLocation>
</comment>
<keyword evidence="8" id="KW-1185">Reference proteome</keyword>
<dbReference type="EMBL" id="LOPU01000011">
    <property type="protein sequence ID" value="KTG11207.1"/>
    <property type="molecule type" value="Genomic_DNA"/>
</dbReference>
<sequence>MVDTLWLWAGALVGVTLVVFFLDRRGALPDWVEVMGPFVTLHTVAGKRLLDRFATPQRAWRVAGTAGVVGAALASLGLFALVLFAGYAVVAGRTTSPVTEPRNVLAIPGVNDFLPLAAAPAIVFGLLVGIVVHEGGHGLFCRVENIDIDSMGAVFLSAIPFGAFVDPDDESAEQAGNWAMSRVFAAGVAANVVTTVVVLVLLFGPVGGAIAAAPGAPVDGVVPGGPADVAGVDAGDRITAVDGQRVSSASGLDSALANTDGTFTLELNGDDADARRTVSVERAVTVTSVVAGDTDTGSGVFSTELAAGEVVRSVNGESVRTDAEFREALATSETVTVTTENGVESTFPAGSLGTVVADGALAEAGVSADASVVVTRFDGERVVSSADLLAALSETDPGERVSVVAYADGERRTYDVTLGGSGSGGADGVEQGVLGVRPVSGVSGLTTTDFGVSTYPTASILAHLTGESWNGSAWGVVELLVSLTLLPLAAVAGLESANFAGFSGDVANFYVVTGPLEPLGGAVFVAANLLFWSAWFNVQLAVFNCIPAYPLDGGKLLYTGVDSLRTRFEQGEAASWTAKIPMAVTGVVSLVMGVAVVLMVVAS</sequence>
<name>A0A0W1RDK7_9EURY</name>
<keyword evidence="3 5" id="KW-1133">Transmembrane helix</keyword>
<dbReference type="GO" id="GO:0031293">
    <property type="term" value="P:membrane protein intracellular domain proteolysis"/>
    <property type="evidence" value="ECO:0007669"/>
    <property type="project" value="TreeGrafter"/>
</dbReference>
<dbReference type="InterPro" id="IPR008915">
    <property type="entry name" value="Peptidase_M50"/>
</dbReference>
<feature type="transmembrane region" description="Helical" evidence="5">
    <location>
        <begin position="183"/>
        <end position="204"/>
    </location>
</feature>
<evidence type="ECO:0000256" key="2">
    <source>
        <dbReference type="ARBA" id="ARBA00022692"/>
    </source>
</evidence>
<dbReference type="InterPro" id="IPR041489">
    <property type="entry name" value="PDZ_6"/>
</dbReference>
<evidence type="ECO:0000256" key="3">
    <source>
        <dbReference type="ARBA" id="ARBA00022989"/>
    </source>
</evidence>
<organism evidence="7 8">
    <name type="scientific">Haloprofundus marisrubri</name>
    <dbReference type="NCBI Taxonomy" id="1514971"/>
    <lineage>
        <taxon>Archaea</taxon>
        <taxon>Methanobacteriati</taxon>
        <taxon>Methanobacteriota</taxon>
        <taxon>Stenosarchaea group</taxon>
        <taxon>Halobacteria</taxon>
        <taxon>Halobacteriales</taxon>
        <taxon>Haloferacaceae</taxon>
        <taxon>Haloprofundus</taxon>
    </lineage>
</organism>
<proteinExistence type="predicted"/>
<feature type="domain" description="PDZ" evidence="6">
    <location>
        <begin position="204"/>
        <end position="271"/>
    </location>
</feature>
<evidence type="ECO:0000256" key="5">
    <source>
        <dbReference type="SAM" id="Phobius"/>
    </source>
</evidence>
<dbReference type="GO" id="GO:0005737">
    <property type="term" value="C:cytoplasm"/>
    <property type="evidence" value="ECO:0007669"/>
    <property type="project" value="TreeGrafter"/>
</dbReference>
<dbReference type="GO" id="GO:0016020">
    <property type="term" value="C:membrane"/>
    <property type="evidence" value="ECO:0007669"/>
    <property type="project" value="InterPro"/>
</dbReference>
<protein>
    <recommendedName>
        <fullName evidence="6">PDZ domain-containing protein</fullName>
    </recommendedName>
</protein>
<evidence type="ECO:0000256" key="1">
    <source>
        <dbReference type="ARBA" id="ARBA00004127"/>
    </source>
</evidence>
<feature type="transmembrane region" description="Helical" evidence="5">
    <location>
        <begin position="113"/>
        <end position="132"/>
    </location>
</feature>
<dbReference type="OrthoDB" id="15212at2157"/>
<feature type="transmembrane region" description="Helical" evidence="5">
    <location>
        <begin position="62"/>
        <end position="90"/>
    </location>
</feature>
<dbReference type="SMART" id="SM00228">
    <property type="entry name" value="PDZ"/>
    <property type="match status" value="2"/>
</dbReference>
<dbReference type="PANTHER" id="PTHR13325">
    <property type="entry name" value="PROTEASE M50 MEMBRANE-BOUND TRANSCRIPTION FACTOR SITE 2 PROTEASE"/>
    <property type="match status" value="1"/>
</dbReference>
<dbReference type="PANTHER" id="PTHR13325:SF3">
    <property type="entry name" value="MEMBRANE-BOUND TRANSCRIPTION FACTOR SITE-2 PROTEASE"/>
    <property type="match status" value="1"/>
</dbReference>
<dbReference type="AlphaFoldDB" id="A0A0W1RDK7"/>
<dbReference type="RefSeq" id="WP_058580269.1">
    <property type="nucleotide sequence ID" value="NZ_LOPU01000011.1"/>
</dbReference>
<evidence type="ECO:0000259" key="6">
    <source>
        <dbReference type="PROSITE" id="PS50106"/>
    </source>
</evidence>
<comment type="caution">
    <text evidence="7">The sequence shown here is derived from an EMBL/GenBank/DDBJ whole genome shotgun (WGS) entry which is preliminary data.</text>
</comment>
<evidence type="ECO:0000256" key="4">
    <source>
        <dbReference type="ARBA" id="ARBA00023136"/>
    </source>
</evidence>
<dbReference type="CDD" id="cd06159">
    <property type="entry name" value="S2P-M50_PDZ_Arch"/>
    <property type="match status" value="1"/>
</dbReference>
<evidence type="ECO:0000313" key="7">
    <source>
        <dbReference type="EMBL" id="KTG11207.1"/>
    </source>
</evidence>
<reference evidence="7 8" key="1">
    <citation type="submission" date="2015-12" db="EMBL/GenBank/DDBJ databases">
        <title>Haloprofundus marisrubri gen. nov., sp. nov., an extremely halophilic archaeon isolated from the Discovery deep brine-seawater interface in the Red Sea.</title>
        <authorList>
            <person name="Zhang G."/>
            <person name="Stingl U."/>
            <person name="Rashid M."/>
        </authorList>
    </citation>
    <scope>NUCLEOTIDE SEQUENCE [LARGE SCALE GENOMIC DNA]</scope>
    <source>
        <strain evidence="7 8">SB9</strain>
    </source>
</reference>
<dbReference type="Pfam" id="PF02163">
    <property type="entry name" value="Peptidase_M50"/>
    <property type="match status" value="1"/>
</dbReference>
<dbReference type="STRING" id="1514971.AUR64_04575"/>
<accession>A0A0W1RDK7</accession>
<keyword evidence="4 5" id="KW-0472">Membrane</keyword>
<dbReference type="Gene3D" id="2.30.42.10">
    <property type="match status" value="2"/>
</dbReference>
<keyword evidence="2 5" id="KW-0812">Transmembrane</keyword>
<dbReference type="InterPro" id="IPR001193">
    <property type="entry name" value="MBTPS2"/>
</dbReference>
<dbReference type="GO" id="GO:0004222">
    <property type="term" value="F:metalloendopeptidase activity"/>
    <property type="evidence" value="ECO:0007669"/>
    <property type="project" value="InterPro"/>
</dbReference>
<gene>
    <name evidence="7" type="ORF">AUR64_04575</name>
</gene>
<dbReference type="GO" id="GO:0012505">
    <property type="term" value="C:endomembrane system"/>
    <property type="evidence" value="ECO:0007669"/>
    <property type="project" value="UniProtKB-SubCell"/>
</dbReference>
<dbReference type="PROSITE" id="PS50106">
    <property type="entry name" value="PDZ"/>
    <property type="match status" value="1"/>
</dbReference>
<feature type="transmembrane region" description="Helical" evidence="5">
    <location>
        <begin position="580"/>
        <end position="602"/>
    </location>
</feature>
<dbReference type="SUPFAM" id="SSF50156">
    <property type="entry name" value="PDZ domain-like"/>
    <property type="match status" value="2"/>
</dbReference>
<evidence type="ECO:0000313" key="8">
    <source>
        <dbReference type="Proteomes" id="UP000054387"/>
    </source>
</evidence>
<dbReference type="InterPro" id="IPR036034">
    <property type="entry name" value="PDZ_sf"/>
</dbReference>
<feature type="transmembrane region" description="Helical" evidence="5">
    <location>
        <begin position="6"/>
        <end position="22"/>
    </location>
</feature>